<dbReference type="PANTHER" id="PTHR35037:SF3">
    <property type="entry name" value="C-TERMINAL REGION OF AIDA-LIKE PROTEIN"/>
    <property type="match status" value="1"/>
</dbReference>
<dbReference type="Pfam" id="PF12951">
    <property type="entry name" value="PATR"/>
    <property type="match status" value="7"/>
</dbReference>
<comment type="caution">
    <text evidence="3">The sequence shown here is derived from an EMBL/GenBank/DDBJ whole genome shotgun (WGS) entry which is preliminary data.</text>
</comment>
<dbReference type="InterPro" id="IPR005546">
    <property type="entry name" value="Autotransporte_beta"/>
</dbReference>
<dbReference type="InterPro" id="IPR036709">
    <property type="entry name" value="Autotransporte_beta_dom_sf"/>
</dbReference>
<organism evidence="3 4">
    <name type="scientific">Bradyrhizobium campsiandrae</name>
    <dbReference type="NCBI Taxonomy" id="1729892"/>
    <lineage>
        <taxon>Bacteria</taxon>
        <taxon>Pseudomonadati</taxon>
        <taxon>Pseudomonadota</taxon>
        <taxon>Alphaproteobacteria</taxon>
        <taxon>Hyphomicrobiales</taxon>
        <taxon>Nitrobacteraceae</taxon>
        <taxon>Bradyrhizobium</taxon>
    </lineage>
</organism>
<dbReference type="Pfam" id="PF03797">
    <property type="entry name" value="Autotransporter"/>
    <property type="match status" value="1"/>
</dbReference>
<reference evidence="3 4" key="1">
    <citation type="journal article" date="2020" name="Arch. Microbiol.">
        <title>Bradyrhizobium campsiandrae sp. nov., a nitrogen-fixing bacterial strain isolated from a native leguminous tree from the Amazon adapted to flooded conditions.</title>
        <authorList>
            <person name="Cabral Michel D."/>
            <person name="Martins da Costa E."/>
            <person name="Azarias Guimaraes A."/>
            <person name="Soares de Carvalho T."/>
            <person name="Santos de Castro Caputo P."/>
            <person name="Willems A."/>
            <person name="de Souza Moreira F.M."/>
        </authorList>
    </citation>
    <scope>NUCLEOTIDE SEQUENCE [LARGE SCALE GENOMIC DNA]</scope>
    <source>
        <strain evidence="4">INPA 384B</strain>
    </source>
</reference>
<keyword evidence="4" id="KW-1185">Reference proteome</keyword>
<evidence type="ECO:0000313" key="4">
    <source>
        <dbReference type="Proteomes" id="UP000639516"/>
    </source>
</evidence>
<dbReference type="PROSITE" id="PS51208">
    <property type="entry name" value="AUTOTRANSPORTER"/>
    <property type="match status" value="1"/>
</dbReference>
<dbReference type="SMART" id="SM00869">
    <property type="entry name" value="Autotransporter"/>
    <property type="match status" value="1"/>
</dbReference>
<dbReference type="Proteomes" id="UP000639516">
    <property type="component" value="Unassembled WGS sequence"/>
</dbReference>
<keyword evidence="1" id="KW-0732">Signal</keyword>
<dbReference type="EMBL" id="JAATTO010000022">
    <property type="protein sequence ID" value="MBC9979948.1"/>
    <property type="molecule type" value="Genomic_DNA"/>
</dbReference>
<dbReference type="InterPro" id="IPR011050">
    <property type="entry name" value="Pectin_lyase_fold/virulence"/>
</dbReference>
<evidence type="ECO:0000256" key="1">
    <source>
        <dbReference type="ARBA" id="ARBA00022729"/>
    </source>
</evidence>
<feature type="domain" description="Autotransporter" evidence="2">
    <location>
        <begin position="1385"/>
        <end position="1670"/>
    </location>
</feature>
<dbReference type="RefSeq" id="WP_188149169.1">
    <property type="nucleotide sequence ID" value="NZ_JAATTO010000022.1"/>
</dbReference>
<accession>A0ABR7U9F3</accession>
<dbReference type="Gene3D" id="2.40.128.130">
    <property type="entry name" value="Autotransporter beta-domain"/>
    <property type="match status" value="1"/>
</dbReference>
<dbReference type="PANTHER" id="PTHR35037">
    <property type="entry name" value="C-TERMINAL REGION OF AIDA-LIKE PROTEIN"/>
    <property type="match status" value="1"/>
</dbReference>
<dbReference type="InterPro" id="IPR051551">
    <property type="entry name" value="Autotransporter_adhesion"/>
</dbReference>
<gene>
    <name evidence="3" type="ORF">HA482_17240</name>
</gene>
<dbReference type="InterPro" id="IPR012332">
    <property type="entry name" value="Autotransporter_pectin_lyase_C"/>
</dbReference>
<dbReference type="SUPFAM" id="SSF103515">
    <property type="entry name" value="Autotransporter"/>
    <property type="match status" value="1"/>
</dbReference>
<protein>
    <submittedName>
        <fullName evidence="3">Autotransporter domain-containing protein</fullName>
    </submittedName>
</protein>
<evidence type="ECO:0000313" key="3">
    <source>
        <dbReference type="EMBL" id="MBC9979948.1"/>
    </source>
</evidence>
<proteinExistence type="predicted"/>
<name>A0ABR7U9F3_9BRAD</name>
<sequence length="1670" mass="163250">MCIRDRSSGTNSIVNDGSIKVLGGNVAVTGDITNQNNGVLTLTGGNMTGVGTLTNSGSATVNVGASYNLGVGTFNVYGGSVNGAGTITASTAINVTAGSIGATLAGAAALTKAGAGTTILTGANTYTGGTTINAGTLQLGTLGSTGAIQGGVTVGTGAAFSLVDANTSGITSIGNSGTTDFRNGTSAGSITVITETGGTTAFHDSSSGGSARFITNAGGAFDISDLTAAGMTAGSIEGAGNYFLGAKQLTIGGNNLSTTVSGIIADGGASGGIGGSLVKTGTGTLALTGNNSYTGGTTIAAGTLQVGNGGTTGSLAGNIVDNGVLTINRSDTLTLPGDISGSGSLQQVGSGTTILTGNNSYTGGTTIAAGTLQIGNGGTTGSLTGNVVDNSALAFNRSNAVSLSINISGNGSVQQLGSGTTILTGTNTYGGDTTVSGGRLQFGDGSAGGNNNLGGNVNVTGGTLAIQTPGTLNVAQTVTLGNNTALSIAAGATGPALSAGSVAIGNGAAFDISGINDASQHDKVLIDTQSGINGNFASVTVGGFSGTVDYLTVSTRKSTDGRQYLASYGLSWIAGNSLAHGTFTLTNATDTFTVGAALADQAANVATGWNGKSLTKAGAGTLILTGHNTYSGGTTISAGTLQIGNAGVTGAILGAVTVGSGATFDVVNADTSGITGIANSGTTNFRNATSAGSATISNGAALNFYDTSTAGSAGITNVGSLNFNDTSTAGTATINNTAAGNVYFNNSSSAGNAIIVSDNNFLYFNDTSTAGSANITNSANSRAIFRGNATAGNATITNGAYLYFQGSSTASNATITNNEWLSFNENSTAGSANLTNNRWLYFYNNSTAGSATITNSNLMVFRDGSTAGNASITSSGTINFVVNSTAGSAAITNTGLLTFDDTSTAGSATITNNSGGTTKFLSATTAGNAQLINNAANAVFDFSGSTGPNGDQKLSAGSIAGVGTFYLGSNELTVGSNNLSTTVSGVIADGGASGGSGGSLVKIGTGTLTLSGTNTYTGGTTVNGGTLAGGAANAFSAASATRVNTGGTLDLGGFAQTINAVALAGGTIKNGTLTGAIASTGGTVDSIGGSTSLTTTSGVTTLVGTNSYTGATTVNGGRLAVNGTLGGNVTVNSGGSLGGIGTVGNTTINSGGVLAPGNSIGTLTVNGHLSFTAGSFYAVEVSPSAADRTNVTGTATLTGATVRAVAIPGSFRSQTYTILNATGGFGGTKFAGLSVSGSFSPTRNPHLTYDPNNVYLVLDPGTIALPAGSGANQSSVAGAINGAVASGQTPPAGFDVLLNLGQPQLTGALGQVSGQPGAAGTQASFNAMQQFVGMLDPFGGSGTDGERGGTAGDGGAIGYASTGNADARVREAYAAVTPRQTSGDVIDRRWGVWASGYGGASTLSGSAAAGSSTTTSHIYGTVVGADYLISPTAMVGFALGGAGYNFALSDSLGGGRADLFQAGFYGRHTFGPAYISAALAYGWQDVTTDRTVTVSGTDKLTANFKASTFSGRLEAGWRFAPIPASSFGVTPYAAAQVTTFHLPGYGETALVGSNQFALSYSAQDTTNVRTELGARTDQRFVVNDGMLTLRGRLAWAHDSNTNRLVNAAFQTLPGAAFTVSGAQPAADSALVGGRAEMKWSNGFSLAGTVEGEFSRSTQTYTGKGTVRYEW</sequence>
<dbReference type="InterPro" id="IPR013425">
    <property type="entry name" value="Autotrns_rpt"/>
</dbReference>
<dbReference type="Gene3D" id="2.160.20.20">
    <property type="match status" value="3"/>
</dbReference>
<dbReference type="SUPFAM" id="SSF51126">
    <property type="entry name" value="Pectin lyase-like"/>
    <property type="match status" value="3"/>
</dbReference>
<dbReference type="NCBIfam" id="TIGR02601">
    <property type="entry name" value="autotrns_rpt"/>
    <property type="match status" value="7"/>
</dbReference>
<evidence type="ECO:0000259" key="2">
    <source>
        <dbReference type="PROSITE" id="PS51208"/>
    </source>
</evidence>